<proteinExistence type="predicted"/>
<sequence>MSRLLVLARHVRAWRRARRDYRALCAEGRAPHVQVNIRIHPDDDEWTGLNGITGIATTVPLTPAGKRYVRGVLADIEATCVHAVLAANEAARRVESAPPAPQPPAGHDSPEHPPHAATAPPTPQPEINAAHRNEEAQ</sequence>
<evidence type="ECO:0000313" key="3">
    <source>
        <dbReference type="Proteomes" id="UP001552427"/>
    </source>
</evidence>
<reference evidence="2 3" key="1">
    <citation type="submission" date="2024-06" db="EMBL/GenBank/DDBJ databases">
        <title>The Natural Products Discovery Center: Release of the First 8490 Sequenced Strains for Exploring Actinobacteria Biosynthetic Diversity.</title>
        <authorList>
            <person name="Kalkreuter E."/>
            <person name="Kautsar S.A."/>
            <person name="Yang D."/>
            <person name="Bader C.D."/>
            <person name="Teijaro C.N."/>
            <person name="Fluegel L."/>
            <person name="Davis C.M."/>
            <person name="Simpson J.R."/>
            <person name="Lauterbach L."/>
            <person name="Steele A.D."/>
            <person name="Gui C."/>
            <person name="Meng S."/>
            <person name="Li G."/>
            <person name="Viehrig K."/>
            <person name="Ye F."/>
            <person name="Su P."/>
            <person name="Kiefer A.F."/>
            <person name="Nichols A."/>
            <person name="Cepeda A.J."/>
            <person name="Yan W."/>
            <person name="Fan B."/>
            <person name="Jiang Y."/>
            <person name="Adhikari A."/>
            <person name="Zheng C.-J."/>
            <person name="Schuster L."/>
            <person name="Cowan T.M."/>
            <person name="Smanski M.J."/>
            <person name="Chevrette M.G."/>
            <person name="De Carvalho L.P.S."/>
            <person name="Shen B."/>
        </authorList>
    </citation>
    <scope>NUCLEOTIDE SEQUENCE [LARGE SCALE GENOMIC DNA]</scope>
    <source>
        <strain evidence="2 3">NPDC049574</strain>
    </source>
</reference>
<comment type="caution">
    <text evidence="2">The sequence shown here is derived from an EMBL/GenBank/DDBJ whole genome shotgun (WGS) entry which is preliminary data.</text>
</comment>
<dbReference type="Proteomes" id="UP001552427">
    <property type="component" value="Unassembled WGS sequence"/>
</dbReference>
<feature type="region of interest" description="Disordered" evidence="1">
    <location>
        <begin position="91"/>
        <end position="137"/>
    </location>
</feature>
<evidence type="ECO:0000256" key="1">
    <source>
        <dbReference type="SAM" id="MobiDB-lite"/>
    </source>
</evidence>
<gene>
    <name evidence="2" type="ORF">AB0K40_17935</name>
</gene>
<keyword evidence="3" id="KW-1185">Reference proteome</keyword>
<protein>
    <submittedName>
        <fullName evidence="2">Uncharacterized protein</fullName>
    </submittedName>
</protein>
<name>A0ABV3H4E4_9ACTN</name>
<dbReference type="RefSeq" id="WP_364450799.1">
    <property type="nucleotide sequence ID" value="NZ_JBFARM010000005.1"/>
</dbReference>
<organism evidence="2 3">
    <name type="scientific">Nonomuraea bangladeshensis</name>
    <dbReference type="NCBI Taxonomy" id="404385"/>
    <lineage>
        <taxon>Bacteria</taxon>
        <taxon>Bacillati</taxon>
        <taxon>Actinomycetota</taxon>
        <taxon>Actinomycetes</taxon>
        <taxon>Streptosporangiales</taxon>
        <taxon>Streptosporangiaceae</taxon>
        <taxon>Nonomuraea</taxon>
    </lineage>
</organism>
<evidence type="ECO:0000313" key="2">
    <source>
        <dbReference type="EMBL" id="MEV4287389.1"/>
    </source>
</evidence>
<dbReference type="EMBL" id="JBFARM010000005">
    <property type="protein sequence ID" value="MEV4287389.1"/>
    <property type="molecule type" value="Genomic_DNA"/>
</dbReference>
<accession>A0ABV3H4E4</accession>